<sequence length="235" mass="26829">MKSFKFLPVISAMLFAFSMQSCLSFLDDDENNEIITCPSGPSLAIATIKVIDDSDYYFGLDDGDTMYPVDKSHVPNYKAKDEQRAFVYFDLTEKEVEGYDYNIRVFGIEDILTKNIIPLTEETADSIGDDKINVVSIRLTKEYLTIQFQFLGTNNPNKLHMLNLVQNLTIEEDGEYLNLEFRHNAYGDAPLQLGENYVSFKLDDTLIAEKKGVNVRVNTIYDGITYKSVDFLKKE</sequence>
<evidence type="ECO:0008006" key="4">
    <source>
        <dbReference type="Google" id="ProtNLM"/>
    </source>
</evidence>
<feature type="domain" description="NigD-like C-terminal" evidence="2">
    <location>
        <begin position="115"/>
        <end position="227"/>
    </location>
</feature>
<dbReference type="InterPro" id="IPR038179">
    <property type="entry name" value="NigD-like_N_sf"/>
</dbReference>
<dbReference type="EMBL" id="SNRY01003490">
    <property type="protein sequence ID" value="KAA6320777.1"/>
    <property type="molecule type" value="Genomic_DNA"/>
</dbReference>
<name>A0A5J4QG63_9ZZZZ</name>
<evidence type="ECO:0000259" key="2">
    <source>
        <dbReference type="Pfam" id="PF17415"/>
    </source>
</evidence>
<dbReference type="Pfam" id="PF17415">
    <property type="entry name" value="NigD_C"/>
    <property type="match status" value="1"/>
</dbReference>
<comment type="caution">
    <text evidence="3">The sequence shown here is derived from an EMBL/GenBank/DDBJ whole genome shotgun (WGS) entry which is preliminary data.</text>
</comment>
<dbReference type="Gene3D" id="2.40.50.500">
    <property type="entry name" value="NigD-like N-terminal OB domain"/>
    <property type="match status" value="1"/>
</dbReference>
<dbReference type="Gene3D" id="2.60.40.2370">
    <property type="entry name" value="NigD-like, C-terminal beta sandwich domain"/>
    <property type="match status" value="1"/>
</dbReference>
<feature type="domain" description="NigD-like N-terminal OB" evidence="1">
    <location>
        <begin position="45"/>
        <end position="111"/>
    </location>
</feature>
<dbReference type="PROSITE" id="PS51257">
    <property type="entry name" value="PROKAR_LIPOPROTEIN"/>
    <property type="match status" value="1"/>
</dbReference>
<gene>
    <name evidence="3" type="ORF">EZS27_029492</name>
</gene>
<dbReference type="Pfam" id="PF12667">
    <property type="entry name" value="NigD_N"/>
    <property type="match status" value="1"/>
</dbReference>
<protein>
    <recommendedName>
        <fullName evidence="4">NigD-like C-terminal beta sandwich domain-containing protein</fullName>
    </recommendedName>
</protein>
<evidence type="ECO:0000259" key="1">
    <source>
        <dbReference type="Pfam" id="PF12667"/>
    </source>
</evidence>
<organism evidence="3">
    <name type="scientific">termite gut metagenome</name>
    <dbReference type="NCBI Taxonomy" id="433724"/>
    <lineage>
        <taxon>unclassified sequences</taxon>
        <taxon>metagenomes</taxon>
        <taxon>organismal metagenomes</taxon>
    </lineage>
</organism>
<reference evidence="3" key="1">
    <citation type="submission" date="2019-03" db="EMBL/GenBank/DDBJ databases">
        <title>Single cell metagenomics reveals metabolic interactions within the superorganism composed of flagellate Streblomastix strix and complex community of Bacteroidetes bacteria on its surface.</title>
        <authorList>
            <person name="Treitli S.C."/>
            <person name="Kolisko M."/>
            <person name="Husnik F."/>
            <person name="Keeling P."/>
            <person name="Hampl V."/>
        </authorList>
    </citation>
    <scope>NUCLEOTIDE SEQUENCE</scope>
    <source>
        <strain evidence="3">STM</strain>
    </source>
</reference>
<evidence type="ECO:0000313" key="3">
    <source>
        <dbReference type="EMBL" id="KAA6320777.1"/>
    </source>
</evidence>
<accession>A0A5J4QG63</accession>
<proteinExistence type="predicted"/>
<dbReference type="InterPro" id="IPR024299">
    <property type="entry name" value="NigD-like_OB_dom"/>
</dbReference>
<dbReference type="AlphaFoldDB" id="A0A5J4QG63"/>
<dbReference type="InterPro" id="IPR038143">
    <property type="entry name" value="NigD-like_C_dom_sf"/>
</dbReference>
<dbReference type="InterPro" id="IPR035376">
    <property type="entry name" value="NigD_C"/>
</dbReference>